<sequence length="266" mass="27822">MNDEQLLRYSRHILLEELGIEGQERLLAAHALVIGAGGLGSPVLLYLASAGVGRITVVDPDVVDLTNLQRQIAHDLARVGQPKARSAAQSMAAINPEVQVEARVERAGPEQLDALVAGADVVLDCSDNFDTRHAVNRACVAHRKPLVSGAAIRFDGQISVFDSRGHDGDPAVPADAPCYACLFPPEAPADAVRCATMGVFAPLVGIVGAMQAAEAIKLLAGSGRSLAGRLQMLDGRSMEWTEIGLKRRPGCSVCDPAVPGAAVAGR</sequence>
<protein>
    <recommendedName>
        <fullName evidence="9">Molybdopterin-synthase adenylyltransferase</fullName>
        <ecNumber evidence="8">2.7.7.80</ecNumber>
    </recommendedName>
    <alternativeName>
        <fullName evidence="12">MoaD protein adenylase</fullName>
    </alternativeName>
    <alternativeName>
        <fullName evidence="10">Molybdopterin-converting factor subunit 1 adenylase</fullName>
    </alternativeName>
    <alternativeName>
        <fullName evidence="11">Sulfur carrier protein MoaD adenylyltransferase</fullName>
    </alternativeName>
</protein>
<gene>
    <name evidence="14" type="primary">moeB</name>
    <name evidence="14" type="ORF">H4F90_09770</name>
</gene>
<dbReference type="Pfam" id="PF00899">
    <property type="entry name" value="ThiF"/>
    <property type="match status" value="1"/>
</dbReference>
<evidence type="ECO:0000256" key="3">
    <source>
        <dbReference type="ARBA" id="ARBA00022741"/>
    </source>
</evidence>
<dbReference type="PANTHER" id="PTHR10953">
    <property type="entry name" value="UBIQUITIN-ACTIVATING ENZYME E1"/>
    <property type="match status" value="1"/>
</dbReference>
<keyword evidence="14" id="KW-0548">Nucleotidyltransferase</keyword>
<comment type="function">
    <text evidence="6">Catalyzes the adenylation by ATP of the carboxyl group of the C-terminal glycine of sulfur carrier protein MoaD.</text>
</comment>
<evidence type="ECO:0000256" key="4">
    <source>
        <dbReference type="ARBA" id="ARBA00022840"/>
    </source>
</evidence>
<evidence type="ECO:0000256" key="9">
    <source>
        <dbReference type="ARBA" id="ARBA00073635"/>
    </source>
</evidence>
<dbReference type="PANTHER" id="PTHR10953:SF102">
    <property type="entry name" value="ADENYLYLTRANSFERASE AND SULFURTRANSFERASE MOCS3"/>
    <property type="match status" value="1"/>
</dbReference>
<dbReference type="GO" id="GO:0005524">
    <property type="term" value="F:ATP binding"/>
    <property type="evidence" value="ECO:0007669"/>
    <property type="project" value="UniProtKB-KW"/>
</dbReference>
<dbReference type="GO" id="GO:0008641">
    <property type="term" value="F:ubiquitin-like modifier activating enzyme activity"/>
    <property type="evidence" value="ECO:0007669"/>
    <property type="project" value="InterPro"/>
</dbReference>
<evidence type="ECO:0000256" key="1">
    <source>
        <dbReference type="ARBA" id="ARBA00009919"/>
    </source>
</evidence>
<dbReference type="EC" id="2.7.7.80" evidence="8"/>
<dbReference type="RefSeq" id="WP_182664010.1">
    <property type="nucleotide sequence ID" value="NZ_JACIVI010000003.1"/>
</dbReference>
<evidence type="ECO:0000313" key="15">
    <source>
        <dbReference type="Proteomes" id="UP000586093"/>
    </source>
</evidence>
<evidence type="ECO:0000256" key="7">
    <source>
        <dbReference type="ARBA" id="ARBA00063809"/>
    </source>
</evidence>
<dbReference type="InterPro" id="IPR035985">
    <property type="entry name" value="Ubiquitin-activating_enz"/>
</dbReference>
<dbReference type="AlphaFoldDB" id="A0A839HRN2"/>
<comment type="catalytic activity">
    <reaction evidence="5">
        <text>[molybdopterin-synthase sulfur-carrier protein]-C-terminal Gly-Gly + ATP + H(+) = [molybdopterin-synthase sulfur-carrier protein]-C-terminal Gly-Gly-AMP + diphosphate</text>
        <dbReference type="Rhea" id="RHEA:43616"/>
        <dbReference type="Rhea" id="RHEA-COMP:12159"/>
        <dbReference type="Rhea" id="RHEA-COMP:12202"/>
        <dbReference type="ChEBI" id="CHEBI:15378"/>
        <dbReference type="ChEBI" id="CHEBI:30616"/>
        <dbReference type="ChEBI" id="CHEBI:33019"/>
        <dbReference type="ChEBI" id="CHEBI:90618"/>
        <dbReference type="ChEBI" id="CHEBI:90778"/>
        <dbReference type="EC" id="2.7.7.80"/>
    </reaction>
</comment>
<dbReference type="InterPro" id="IPR045886">
    <property type="entry name" value="ThiF/MoeB/HesA"/>
</dbReference>
<dbReference type="GO" id="GO:0004792">
    <property type="term" value="F:thiosulfate-cyanide sulfurtransferase activity"/>
    <property type="evidence" value="ECO:0007669"/>
    <property type="project" value="TreeGrafter"/>
</dbReference>
<comment type="similarity">
    <text evidence="1">Belongs to the HesA/MoeB/ThiF family.</text>
</comment>
<evidence type="ECO:0000256" key="2">
    <source>
        <dbReference type="ARBA" id="ARBA00022679"/>
    </source>
</evidence>
<dbReference type="GO" id="GO:0008146">
    <property type="term" value="F:sulfotransferase activity"/>
    <property type="evidence" value="ECO:0007669"/>
    <property type="project" value="TreeGrafter"/>
</dbReference>
<evidence type="ECO:0000256" key="8">
    <source>
        <dbReference type="ARBA" id="ARBA00066884"/>
    </source>
</evidence>
<dbReference type="Proteomes" id="UP000586093">
    <property type="component" value="Unassembled WGS sequence"/>
</dbReference>
<evidence type="ECO:0000256" key="5">
    <source>
        <dbReference type="ARBA" id="ARBA00052218"/>
    </source>
</evidence>
<keyword evidence="3" id="KW-0547">Nucleotide-binding</keyword>
<dbReference type="GO" id="GO:0061605">
    <property type="term" value="F:molybdopterin-synthase adenylyltransferase activity"/>
    <property type="evidence" value="ECO:0007669"/>
    <property type="project" value="UniProtKB-EC"/>
</dbReference>
<dbReference type="SUPFAM" id="SSF69572">
    <property type="entry name" value="Activating enzymes of the ubiquitin-like proteins"/>
    <property type="match status" value="1"/>
</dbReference>
<keyword evidence="4" id="KW-0067">ATP-binding</keyword>
<comment type="caution">
    <text evidence="14">The sequence shown here is derived from an EMBL/GenBank/DDBJ whole genome shotgun (WGS) entry which is preliminary data.</text>
</comment>
<evidence type="ECO:0000259" key="13">
    <source>
        <dbReference type="Pfam" id="PF00899"/>
    </source>
</evidence>
<feature type="domain" description="THIF-type NAD/FAD binding fold" evidence="13">
    <location>
        <begin position="9"/>
        <end position="253"/>
    </location>
</feature>
<evidence type="ECO:0000256" key="10">
    <source>
        <dbReference type="ARBA" id="ARBA00075110"/>
    </source>
</evidence>
<proteinExistence type="inferred from homology"/>
<accession>A0A839HRN2</accession>
<keyword evidence="15" id="KW-1185">Reference proteome</keyword>
<name>A0A839HRN2_9BURK</name>
<evidence type="ECO:0000256" key="6">
    <source>
        <dbReference type="ARBA" id="ARBA00055169"/>
    </source>
</evidence>
<evidence type="ECO:0000313" key="14">
    <source>
        <dbReference type="EMBL" id="MBB1162268.1"/>
    </source>
</evidence>
<dbReference type="Gene3D" id="3.40.50.720">
    <property type="entry name" value="NAD(P)-binding Rossmann-like Domain"/>
    <property type="match status" value="1"/>
</dbReference>
<comment type="subunit">
    <text evidence="7">Homodimer. Forms a stable heterotetrameric complex of 2 MoeB and 2 MoaD during adenylation of MoaD.</text>
</comment>
<reference evidence="14 15" key="1">
    <citation type="submission" date="2020-08" db="EMBL/GenBank/DDBJ databases">
        <title>Aquariorum lacteus gen. nov., sp. nov., a new member of the family Comamonadaceae, isolated from freshwater aquarium.</title>
        <authorList>
            <person name="Chun S.-J."/>
        </authorList>
    </citation>
    <scope>NUCLEOTIDE SEQUENCE [LARGE SCALE GENOMIC DNA]</scope>
    <source>
        <strain evidence="14 15">SJAQ100</strain>
    </source>
</reference>
<dbReference type="InterPro" id="IPR000594">
    <property type="entry name" value="ThiF_NAD_FAD-bd"/>
</dbReference>
<dbReference type="GO" id="GO:0005829">
    <property type="term" value="C:cytosol"/>
    <property type="evidence" value="ECO:0007669"/>
    <property type="project" value="TreeGrafter"/>
</dbReference>
<keyword evidence="2 14" id="KW-0808">Transferase</keyword>
<dbReference type="EMBL" id="JACIVI010000003">
    <property type="protein sequence ID" value="MBB1162268.1"/>
    <property type="molecule type" value="Genomic_DNA"/>
</dbReference>
<organism evidence="14 15">
    <name type="scientific">Aquariibacter albus</name>
    <dbReference type="NCBI Taxonomy" id="2759899"/>
    <lineage>
        <taxon>Bacteria</taxon>
        <taxon>Pseudomonadati</taxon>
        <taxon>Pseudomonadota</taxon>
        <taxon>Betaproteobacteria</taxon>
        <taxon>Burkholderiales</taxon>
        <taxon>Sphaerotilaceae</taxon>
        <taxon>Aquariibacter</taxon>
    </lineage>
</organism>
<evidence type="ECO:0000256" key="12">
    <source>
        <dbReference type="ARBA" id="ARBA00078531"/>
    </source>
</evidence>
<dbReference type="FunFam" id="3.40.50.720:FF:000033">
    <property type="entry name" value="Adenylyltransferase and sulfurtransferase MOCS3"/>
    <property type="match status" value="1"/>
</dbReference>
<dbReference type="CDD" id="cd00757">
    <property type="entry name" value="ThiF_MoeB_HesA_family"/>
    <property type="match status" value="1"/>
</dbReference>
<dbReference type="NCBIfam" id="NF004281">
    <property type="entry name" value="PRK05690.1"/>
    <property type="match status" value="1"/>
</dbReference>
<evidence type="ECO:0000256" key="11">
    <source>
        <dbReference type="ARBA" id="ARBA00075328"/>
    </source>
</evidence>